<dbReference type="EMBL" id="PJCH01000001">
    <property type="protein sequence ID" value="PQA89699.1"/>
    <property type="molecule type" value="Genomic_DNA"/>
</dbReference>
<protein>
    <submittedName>
        <fullName evidence="1">Cupin</fullName>
    </submittedName>
</protein>
<accession>A0A2S7KB78</accession>
<dbReference type="InterPro" id="IPR011051">
    <property type="entry name" value="RmlC_Cupin_sf"/>
</dbReference>
<dbReference type="OrthoDB" id="8265259at2"/>
<evidence type="ECO:0000313" key="2">
    <source>
        <dbReference type="Proteomes" id="UP000239504"/>
    </source>
</evidence>
<reference evidence="1 2" key="1">
    <citation type="submission" date="2017-12" db="EMBL/GenBank/DDBJ databases">
        <authorList>
            <person name="Hurst M.R.H."/>
        </authorList>
    </citation>
    <scope>NUCLEOTIDE SEQUENCE [LARGE SCALE GENOMIC DNA]</scope>
    <source>
        <strain evidence="1 2">SY-3-19</strain>
    </source>
</reference>
<dbReference type="Gene3D" id="2.60.120.10">
    <property type="entry name" value="Jelly Rolls"/>
    <property type="match status" value="1"/>
</dbReference>
<name>A0A2S7KB78_9PROT</name>
<gene>
    <name evidence="1" type="ORF">CW354_02235</name>
</gene>
<dbReference type="InterPro" id="IPR014710">
    <property type="entry name" value="RmlC-like_jellyroll"/>
</dbReference>
<sequence length="120" mass="12962">MEPPCTKSGEIVDLALAGCDIVDAQASAIIRTDYFETVRLPLPAGLKLSEHGVGGDISLHCLDGRVELVVDSSSVELRPNQLVYLLDGAAHSVTAIEDSLLLMTVFFHQFNAKPQWALTK</sequence>
<dbReference type="Proteomes" id="UP000239504">
    <property type="component" value="Unassembled WGS sequence"/>
</dbReference>
<dbReference type="AlphaFoldDB" id="A0A2S7KB78"/>
<dbReference type="RefSeq" id="WP_104828401.1">
    <property type="nucleotide sequence ID" value="NZ_PJCH01000001.1"/>
</dbReference>
<proteinExistence type="predicted"/>
<comment type="caution">
    <text evidence="1">The sequence shown here is derived from an EMBL/GenBank/DDBJ whole genome shotgun (WGS) entry which is preliminary data.</text>
</comment>
<dbReference type="SUPFAM" id="SSF51182">
    <property type="entry name" value="RmlC-like cupins"/>
    <property type="match status" value="1"/>
</dbReference>
<evidence type="ECO:0000313" key="1">
    <source>
        <dbReference type="EMBL" id="PQA89699.1"/>
    </source>
</evidence>
<organism evidence="1 2">
    <name type="scientific">Hyphococcus luteus</name>
    <dbReference type="NCBI Taxonomy" id="2058213"/>
    <lineage>
        <taxon>Bacteria</taxon>
        <taxon>Pseudomonadati</taxon>
        <taxon>Pseudomonadota</taxon>
        <taxon>Alphaproteobacteria</taxon>
        <taxon>Parvularculales</taxon>
        <taxon>Parvularculaceae</taxon>
        <taxon>Hyphococcus</taxon>
    </lineage>
</organism>
<keyword evidence="2" id="KW-1185">Reference proteome</keyword>